<evidence type="ECO:0000256" key="3">
    <source>
        <dbReference type="ARBA" id="ARBA00023163"/>
    </source>
</evidence>
<dbReference type="Gene3D" id="3.40.50.2300">
    <property type="match status" value="2"/>
</dbReference>
<keyword evidence="3" id="KW-0804">Transcription</keyword>
<protein>
    <recommendedName>
        <fullName evidence="4">HTH lacI-type domain-containing protein</fullName>
    </recommendedName>
</protein>
<evidence type="ECO:0000313" key="5">
    <source>
        <dbReference type="EMBL" id="OAS17757.1"/>
    </source>
</evidence>
<comment type="caution">
    <text evidence="5">The sequence shown here is derived from an EMBL/GenBank/DDBJ whole genome shotgun (WGS) entry which is preliminary data.</text>
</comment>
<dbReference type="Pfam" id="PF00356">
    <property type="entry name" value="LacI"/>
    <property type="match status" value="1"/>
</dbReference>
<dbReference type="GO" id="GO:0003700">
    <property type="term" value="F:DNA-binding transcription factor activity"/>
    <property type="evidence" value="ECO:0007669"/>
    <property type="project" value="TreeGrafter"/>
</dbReference>
<gene>
    <name evidence="5" type="ORF">A8708_14740</name>
</gene>
<reference evidence="5 6" key="1">
    <citation type="submission" date="2016-05" db="EMBL/GenBank/DDBJ databases">
        <title>Paenibacillus sp. 1ZS3-15 nov., isolated from the rhizosphere soil.</title>
        <authorList>
            <person name="Zhang X.X."/>
            <person name="Zhang J."/>
        </authorList>
    </citation>
    <scope>NUCLEOTIDE SEQUENCE [LARGE SCALE GENOMIC DNA]</scope>
    <source>
        <strain evidence="5 6">1ZS3-15</strain>
    </source>
</reference>
<evidence type="ECO:0000256" key="1">
    <source>
        <dbReference type="ARBA" id="ARBA00023015"/>
    </source>
</evidence>
<evidence type="ECO:0000313" key="6">
    <source>
        <dbReference type="Proteomes" id="UP000078454"/>
    </source>
</evidence>
<name>A0A198A9A8_9BACL</name>
<dbReference type="InterPro" id="IPR000843">
    <property type="entry name" value="HTH_LacI"/>
</dbReference>
<dbReference type="AlphaFoldDB" id="A0A198A9A8"/>
<dbReference type="STRING" id="1850517.A8708_14740"/>
<evidence type="ECO:0000256" key="2">
    <source>
        <dbReference type="ARBA" id="ARBA00023125"/>
    </source>
</evidence>
<organism evidence="5 6">
    <name type="scientific">Paenibacillus oryzisoli</name>
    <dbReference type="NCBI Taxonomy" id="1850517"/>
    <lineage>
        <taxon>Bacteria</taxon>
        <taxon>Bacillati</taxon>
        <taxon>Bacillota</taxon>
        <taxon>Bacilli</taxon>
        <taxon>Bacillales</taxon>
        <taxon>Paenibacillaceae</taxon>
        <taxon>Paenibacillus</taxon>
    </lineage>
</organism>
<dbReference type="RefSeq" id="WP_068665375.1">
    <property type="nucleotide sequence ID" value="NZ_LYPB01000070.1"/>
</dbReference>
<dbReference type="InterPro" id="IPR046335">
    <property type="entry name" value="LacI/GalR-like_sensor"/>
</dbReference>
<dbReference type="InterPro" id="IPR028082">
    <property type="entry name" value="Peripla_BP_I"/>
</dbReference>
<dbReference type="SMART" id="SM00354">
    <property type="entry name" value="HTH_LACI"/>
    <property type="match status" value="1"/>
</dbReference>
<proteinExistence type="predicted"/>
<dbReference type="CDD" id="cd06267">
    <property type="entry name" value="PBP1_LacI_sugar_binding-like"/>
    <property type="match status" value="1"/>
</dbReference>
<keyword evidence="2" id="KW-0238">DNA-binding</keyword>
<sequence length="338" mass="37962">MKRVTSFDVAKRAGVSRSVVSAVLNDTPGIGVSKEKREAVLEAIRELNYHVDARASGMKTGKSFCIAAFGNTRNPLFLQVLEGIQRACTEYGYHILLSGDPSMDLSKLADFYLQRRIDGIISLDALNAVDEGWATQSNQFGIPFVSIEGYAEQPEVVSILVDYKRSVYQALTYMNKREGIHPIYVIFRNEQDIENWAERDRKEAYLTWCEQNARNPIVRVITLDDEPAITELLKGVSTDTYEGVPSLLVNWSVAVPLMYRVAYELHLRIGEDILLTSADNTKRNNQAMLPILTVMDIPYVRMGELAVHALNEQMNEVKAPSMAIKLWVEAELQPGESS</sequence>
<dbReference type="PANTHER" id="PTHR30146">
    <property type="entry name" value="LACI-RELATED TRANSCRIPTIONAL REPRESSOR"/>
    <property type="match status" value="1"/>
</dbReference>
<dbReference type="SUPFAM" id="SSF47413">
    <property type="entry name" value="lambda repressor-like DNA-binding domains"/>
    <property type="match status" value="1"/>
</dbReference>
<keyword evidence="6" id="KW-1185">Reference proteome</keyword>
<evidence type="ECO:0000259" key="4">
    <source>
        <dbReference type="PROSITE" id="PS50932"/>
    </source>
</evidence>
<dbReference type="EMBL" id="LYPB01000070">
    <property type="protein sequence ID" value="OAS17757.1"/>
    <property type="molecule type" value="Genomic_DNA"/>
</dbReference>
<dbReference type="InterPro" id="IPR010982">
    <property type="entry name" value="Lambda_DNA-bd_dom_sf"/>
</dbReference>
<dbReference type="Gene3D" id="1.10.260.40">
    <property type="entry name" value="lambda repressor-like DNA-binding domains"/>
    <property type="match status" value="1"/>
</dbReference>
<dbReference type="SUPFAM" id="SSF53822">
    <property type="entry name" value="Periplasmic binding protein-like I"/>
    <property type="match status" value="1"/>
</dbReference>
<dbReference type="GO" id="GO:0000976">
    <property type="term" value="F:transcription cis-regulatory region binding"/>
    <property type="evidence" value="ECO:0007669"/>
    <property type="project" value="TreeGrafter"/>
</dbReference>
<dbReference type="CDD" id="cd01392">
    <property type="entry name" value="HTH_LacI"/>
    <property type="match status" value="1"/>
</dbReference>
<accession>A0A198A9A8</accession>
<dbReference type="Proteomes" id="UP000078454">
    <property type="component" value="Unassembled WGS sequence"/>
</dbReference>
<dbReference type="Pfam" id="PF13377">
    <property type="entry name" value="Peripla_BP_3"/>
    <property type="match status" value="1"/>
</dbReference>
<keyword evidence="1" id="KW-0805">Transcription regulation</keyword>
<feature type="domain" description="HTH lacI-type" evidence="4">
    <location>
        <begin position="4"/>
        <end position="60"/>
    </location>
</feature>
<dbReference type="PROSITE" id="PS50932">
    <property type="entry name" value="HTH_LACI_2"/>
    <property type="match status" value="1"/>
</dbReference>
<dbReference type="PANTHER" id="PTHR30146:SF109">
    <property type="entry name" value="HTH-TYPE TRANSCRIPTIONAL REGULATOR GALS"/>
    <property type="match status" value="1"/>
</dbReference>